<dbReference type="GO" id="GO:0016788">
    <property type="term" value="F:hydrolase activity, acting on ester bonds"/>
    <property type="evidence" value="ECO:0007669"/>
    <property type="project" value="TreeGrafter"/>
</dbReference>
<dbReference type="InterPro" id="IPR029052">
    <property type="entry name" value="Metallo-depent_PP-like"/>
</dbReference>
<dbReference type="CDD" id="cd07383">
    <property type="entry name" value="MPP_Dcr2"/>
    <property type="match status" value="1"/>
</dbReference>
<evidence type="ECO:0000259" key="1">
    <source>
        <dbReference type="Pfam" id="PF00149"/>
    </source>
</evidence>
<dbReference type="Proteomes" id="UP000655830">
    <property type="component" value="Unassembled WGS sequence"/>
</dbReference>
<reference evidence="2" key="1">
    <citation type="submission" date="2020-08" db="EMBL/GenBank/DDBJ databases">
        <title>Genome public.</title>
        <authorList>
            <person name="Liu C."/>
            <person name="Sun Q."/>
        </authorList>
    </citation>
    <scope>NUCLEOTIDE SEQUENCE</scope>
    <source>
        <strain evidence="2">NSJ-12</strain>
    </source>
</reference>
<dbReference type="AlphaFoldDB" id="A0A926EK12"/>
<gene>
    <name evidence="2" type="ORF">H8718_13020</name>
</gene>
<proteinExistence type="predicted"/>
<dbReference type="GO" id="GO:0005737">
    <property type="term" value="C:cytoplasm"/>
    <property type="evidence" value="ECO:0007669"/>
    <property type="project" value="TreeGrafter"/>
</dbReference>
<dbReference type="Gene3D" id="3.60.21.10">
    <property type="match status" value="1"/>
</dbReference>
<dbReference type="PANTHER" id="PTHR32440:SF11">
    <property type="entry name" value="METALLOPHOSPHOESTERASE DOMAIN-CONTAINING PROTEIN"/>
    <property type="match status" value="1"/>
</dbReference>
<dbReference type="RefSeq" id="WP_177670857.1">
    <property type="nucleotide sequence ID" value="NZ_JACRSY010000021.1"/>
</dbReference>
<sequence>MSKLVFSEEGKFKILQFTDIHFSDNNQVDEETVRLMRKILKEENPDFIMITGDTVYGENNVEHLHLALAPVIESQIPFSYTFGNHDTEEGADYSILFPMITAIPNCVAYHDERSKVGMGNHMLEVVDGNGEVKWVIVGMDSGNYNPIKHIGGYAYVQQEQINWYQEKIKEYEEKNPNFSALLFMHIPLPEYHELWDMEICYGKKREGICSPKINSGFFAAMQEAGHTKGVFVGHDHINDFYGEMYGITLGYGRATGYNTYGQEDFLRGARIFILDQNNIEGFETYVRLSDGTVINKPEVHMPQRKRDDN</sequence>
<comment type="caution">
    <text evidence="2">The sequence shown here is derived from an EMBL/GenBank/DDBJ whole genome shotgun (WGS) entry which is preliminary data.</text>
</comment>
<dbReference type="InterPro" id="IPR004843">
    <property type="entry name" value="Calcineurin-like_PHP"/>
</dbReference>
<evidence type="ECO:0000313" key="2">
    <source>
        <dbReference type="EMBL" id="MBC8580450.1"/>
    </source>
</evidence>
<dbReference type="SUPFAM" id="SSF56300">
    <property type="entry name" value="Metallo-dependent phosphatases"/>
    <property type="match status" value="1"/>
</dbReference>
<feature type="domain" description="Calcineurin-like phosphoesterase" evidence="1">
    <location>
        <begin position="12"/>
        <end position="237"/>
    </location>
</feature>
<dbReference type="Pfam" id="PF00149">
    <property type="entry name" value="Metallophos"/>
    <property type="match status" value="1"/>
</dbReference>
<organism evidence="2 3">
    <name type="scientific">Zhenhengia yiwuensis</name>
    <dbReference type="NCBI Taxonomy" id="2763666"/>
    <lineage>
        <taxon>Bacteria</taxon>
        <taxon>Bacillati</taxon>
        <taxon>Bacillota</taxon>
        <taxon>Clostridia</taxon>
        <taxon>Lachnospirales</taxon>
        <taxon>Lachnospiraceae</taxon>
        <taxon>Zhenhengia</taxon>
    </lineage>
</organism>
<dbReference type="EMBL" id="JACRSY010000021">
    <property type="protein sequence ID" value="MBC8580450.1"/>
    <property type="molecule type" value="Genomic_DNA"/>
</dbReference>
<name>A0A926EK12_9FIRM</name>
<accession>A0A926EK12</accession>
<dbReference type="PANTHER" id="PTHR32440">
    <property type="entry name" value="PHOSPHATASE DCR2-RELATED-RELATED"/>
    <property type="match status" value="1"/>
</dbReference>
<keyword evidence="3" id="KW-1185">Reference proteome</keyword>
<protein>
    <submittedName>
        <fullName evidence="2">Metallophosphoesterase family protein</fullName>
    </submittedName>
</protein>
<evidence type="ECO:0000313" key="3">
    <source>
        <dbReference type="Proteomes" id="UP000655830"/>
    </source>
</evidence>